<proteinExistence type="predicted"/>
<reference evidence="3 4" key="1">
    <citation type="submission" date="2024-03" db="EMBL/GenBank/DDBJ databases">
        <title>Complete genome sequence of the green alga Chloropicon roscoffensis RCC1871.</title>
        <authorList>
            <person name="Lemieux C."/>
            <person name="Pombert J.-F."/>
            <person name="Otis C."/>
            <person name="Turmel M."/>
        </authorList>
    </citation>
    <scope>NUCLEOTIDE SEQUENCE [LARGE SCALE GENOMIC DNA]</scope>
    <source>
        <strain evidence="3 4">RCC1871</strain>
    </source>
</reference>
<protein>
    <submittedName>
        <fullName evidence="3">Uncharacterized protein</fullName>
    </submittedName>
</protein>
<keyword evidence="1" id="KW-0175">Coiled coil</keyword>
<name>A0AAX4P3R1_9CHLO</name>
<feature type="signal peptide" evidence="2">
    <location>
        <begin position="1"/>
        <end position="27"/>
    </location>
</feature>
<dbReference type="AlphaFoldDB" id="A0AAX4P3R1"/>
<organism evidence="3 4">
    <name type="scientific">Chloropicon roscoffensis</name>
    <dbReference type="NCBI Taxonomy" id="1461544"/>
    <lineage>
        <taxon>Eukaryota</taxon>
        <taxon>Viridiplantae</taxon>
        <taxon>Chlorophyta</taxon>
        <taxon>Chloropicophyceae</taxon>
        <taxon>Chloropicales</taxon>
        <taxon>Chloropicaceae</taxon>
        <taxon>Chloropicon</taxon>
    </lineage>
</organism>
<evidence type="ECO:0000256" key="1">
    <source>
        <dbReference type="SAM" id="Coils"/>
    </source>
</evidence>
<feature type="coiled-coil region" evidence="1">
    <location>
        <begin position="63"/>
        <end position="93"/>
    </location>
</feature>
<evidence type="ECO:0000313" key="4">
    <source>
        <dbReference type="Proteomes" id="UP001472866"/>
    </source>
</evidence>
<keyword evidence="2" id="KW-0732">Signal</keyword>
<feature type="chain" id="PRO_5043635052" evidence="2">
    <location>
        <begin position="28"/>
        <end position="285"/>
    </location>
</feature>
<dbReference type="EMBL" id="CP151503">
    <property type="protein sequence ID" value="WZN60972.1"/>
    <property type="molecule type" value="Genomic_DNA"/>
</dbReference>
<evidence type="ECO:0000313" key="3">
    <source>
        <dbReference type="EMBL" id="WZN60972.1"/>
    </source>
</evidence>
<gene>
    <name evidence="3" type="ORF">HKI87_03g25060</name>
</gene>
<accession>A0AAX4P3R1</accession>
<keyword evidence="4" id="KW-1185">Reference proteome</keyword>
<dbReference type="Proteomes" id="UP001472866">
    <property type="component" value="Chromosome 03"/>
</dbReference>
<sequence length="285" mass="32153">MRKGRCGRVAWAMAVALLATSIAAAGAIDVRNFLTDVNEVQDKLEEVVGDVEVLASELDKKEADSALDALSDAEEEVDALSGALQRILEAEEEAEVEAADRRSSYVSPLTGQYKATMTIDLVCGMNQFKMLCGLMGLRRTYGDVRQHIWLDVRDEGPGKEDTREMWIKLGGHKPLIRQSWCGPLKFSVPTNDRWRGNQDREKNKWTVNLNRGKEPPCMSGLRSKLKNDKYKFIVNEKKMNVRASIKPHSIVGWVQGDLWFNHCSLGDKECKIPEWNKKQLYSQAP</sequence>
<evidence type="ECO:0000256" key="2">
    <source>
        <dbReference type="SAM" id="SignalP"/>
    </source>
</evidence>